<dbReference type="PANTHER" id="PTHR43790">
    <property type="entry name" value="CARBOHYDRATE TRANSPORT ATP-BINDING PROTEIN MG119-RELATED"/>
    <property type="match status" value="1"/>
</dbReference>
<dbReference type="InterPro" id="IPR003593">
    <property type="entry name" value="AAA+_ATPase"/>
</dbReference>
<dbReference type="SMART" id="SM00382">
    <property type="entry name" value="AAA"/>
    <property type="match status" value="1"/>
</dbReference>
<evidence type="ECO:0000256" key="4">
    <source>
        <dbReference type="ARBA" id="ARBA00022840"/>
    </source>
</evidence>
<protein>
    <recommendedName>
        <fullName evidence="5">ABC transporter domain-containing protein</fullName>
    </recommendedName>
</protein>
<keyword evidence="4" id="KW-0067">ATP-binding</keyword>
<feature type="domain" description="ABC transporter" evidence="5">
    <location>
        <begin position="12"/>
        <end position="206"/>
    </location>
</feature>
<dbReference type="Gene3D" id="3.40.50.300">
    <property type="entry name" value="P-loop containing nucleotide triphosphate hydrolases"/>
    <property type="match status" value="1"/>
</dbReference>
<reference evidence="6" key="1">
    <citation type="journal article" date="2014" name="Front. Microbiol.">
        <title>High frequency of phylogenetically diverse reductive dehalogenase-homologous genes in deep subseafloor sedimentary metagenomes.</title>
        <authorList>
            <person name="Kawai M."/>
            <person name="Futagami T."/>
            <person name="Toyoda A."/>
            <person name="Takaki Y."/>
            <person name="Nishi S."/>
            <person name="Hori S."/>
            <person name="Arai W."/>
            <person name="Tsubouchi T."/>
            <person name="Morono Y."/>
            <person name="Uchiyama I."/>
            <person name="Ito T."/>
            <person name="Fujiyama A."/>
            <person name="Inagaki F."/>
            <person name="Takami H."/>
        </authorList>
    </citation>
    <scope>NUCLEOTIDE SEQUENCE</scope>
    <source>
        <strain evidence="6">Expedition CK06-06</strain>
    </source>
</reference>
<evidence type="ECO:0000256" key="1">
    <source>
        <dbReference type="ARBA" id="ARBA00022448"/>
    </source>
</evidence>
<dbReference type="Pfam" id="PF00005">
    <property type="entry name" value="ABC_tran"/>
    <property type="match status" value="1"/>
</dbReference>
<dbReference type="GO" id="GO:0005524">
    <property type="term" value="F:ATP binding"/>
    <property type="evidence" value="ECO:0007669"/>
    <property type="project" value="UniProtKB-KW"/>
</dbReference>
<dbReference type="PROSITE" id="PS50893">
    <property type="entry name" value="ABC_TRANSPORTER_2"/>
    <property type="match status" value="1"/>
</dbReference>
<dbReference type="InterPro" id="IPR003439">
    <property type="entry name" value="ABC_transporter-like_ATP-bd"/>
</dbReference>
<dbReference type="SUPFAM" id="SSF52540">
    <property type="entry name" value="P-loop containing nucleoside triphosphate hydrolases"/>
    <property type="match status" value="1"/>
</dbReference>
<evidence type="ECO:0000313" key="6">
    <source>
        <dbReference type="EMBL" id="GAG50423.1"/>
    </source>
</evidence>
<dbReference type="AlphaFoldDB" id="X0YPQ9"/>
<name>X0YPQ9_9ZZZZ</name>
<keyword evidence="1" id="KW-0813">Transport</keyword>
<evidence type="ECO:0000256" key="3">
    <source>
        <dbReference type="ARBA" id="ARBA00022741"/>
    </source>
</evidence>
<dbReference type="PANTHER" id="PTHR43790:SF9">
    <property type="entry name" value="GALACTOFURANOSE TRANSPORTER ATP-BINDING PROTEIN YTFR"/>
    <property type="match status" value="1"/>
</dbReference>
<keyword evidence="2" id="KW-0677">Repeat</keyword>
<dbReference type="InterPro" id="IPR027417">
    <property type="entry name" value="P-loop_NTPase"/>
</dbReference>
<evidence type="ECO:0000256" key="2">
    <source>
        <dbReference type="ARBA" id="ARBA00022737"/>
    </source>
</evidence>
<gene>
    <name evidence="6" type="ORF">S01H1_79110</name>
</gene>
<sequence length="206" mass="22979">MENKLLEKEKILDIKNLSKEFPGVKALINFNFDLYNGEVHGLIGENGAGKSTFIKLLSGAFQPNNGEMIISGEKHNFFTPHIARKLGIQTVYQEDILVPGITAAENIFLGTELVDSKKFFINYRTMLNQANQLAEQLGINLRVGEIYERLSPSDQQFVKILQALAQKPKVLIFDEPTQAFNANDIGLVIQLVKKISKEGVGVIYIA</sequence>
<proteinExistence type="predicted"/>
<evidence type="ECO:0000259" key="5">
    <source>
        <dbReference type="PROSITE" id="PS50893"/>
    </source>
</evidence>
<keyword evidence="3" id="KW-0547">Nucleotide-binding</keyword>
<comment type="caution">
    <text evidence="6">The sequence shown here is derived from an EMBL/GenBank/DDBJ whole genome shotgun (WGS) entry which is preliminary data.</text>
</comment>
<organism evidence="6">
    <name type="scientific">marine sediment metagenome</name>
    <dbReference type="NCBI Taxonomy" id="412755"/>
    <lineage>
        <taxon>unclassified sequences</taxon>
        <taxon>metagenomes</taxon>
        <taxon>ecological metagenomes</taxon>
    </lineage>
</organism>
<feature type="non-terminal residue" evidence="6">
    <location>
        <position position="206"/>
    </location>
</feature>
<dbReference type="InterPro" id="IPR050107">
    <property type="entry name" value="ABC_carbohydrate_import_ATPase"/>
</dbReference>
<accession>X0YPQ9</accession>
<dbReference type="GO" id="GO:0016887">
    <property type="term" value="F:ATP hydrolysis activity"/>
    <property type="evidence" value="ECO:0007669"/>
    <property type="project" value="InterPro"/>
</dbReference>
<dbReference type="EMBL" id="BARS01053298">
    <property type="protein sequence ID" value="GAG50423.1"/>
    <property type="molecule type" value="Genomic_DNA"/>
</dbReference>